<dbReference type="Proteomes" id="UP000219281">
    <property type="component" value="Unassembled WGS sequence"/>
</dbReference>
<protein>
    <recommendedName>
        <fullName evidence="1">Putative auto-transporter adhesin head GIN domain-containing protein</fullName>
    </recommendedName>
</protein>
<dbReference type="RefSeq" id="WP_097133189.1">
    <property type="nucleotide sequence ID" value="NZ_OCMT01000004.1"/>
</dbReference>
<gene>
    <name evidence="2" type="ORF">SAMN06297358_3367</name>
</gene>
<name>A0A286ACM9_9SPHI</name>
<organism evidence="2 3">
    <name type="scientific">Pedobacter xixiisoli</name>
    <dbReference type="NCBI Taxonomy" id="1476464"/>
    <lineage>
        <taxon>Bacteria</taxon>
        <taxon>Pseudomonadati</taxon>
        <taxon>Bacteroidota</taxon>
        <taxon>Sphingobacteriia</taxon>
        <taxon>Sphingobacteriales</taxon>
        <taxon>Sphingobacteriaceae</taxon>
        <taxon>Pedobacter</taxon>
    </lineage>
</organism>
<dbReference type="OrthoDB" id="704721at2"/>
<evidence type="ECO:0000313" key="2">
    <source>
        <dbReference type="EMBL" id="SOD19662.1"/>
    </source>
</evidence>
<dbReference type="AlphaFoldDB" id="A0A286ACM9"/>
<evidence type="ECO:0000313" key="3">
    <source>
        <dbReference type="Proteomes" id="UP000219281"/>
    </source>
</evidence>
<proteinExistence type="predicted"/>
<dbReference type="InterPro" id="IPR021255">
    <property type="entry name" value="DUF2807"/>
</dbReference>
<dbReference type="EMBL" id="OCMT01000004">
    <property type="protein sequence ID" value="SOD19662.1"/>
    <property type="molecule type" value="Genomic_DNA"/>
</dbReference>
<reference evidence="3" key="1">
    <citation type="submission" date="2017-09" db="EMBL/GenBank/DDBJ databases">
        <authorList>
            <person name="Varghese N."/>
            <person name="Submissions S."/>
        </authorList>
    </citation>
    <scope>NUCLEOTIDE SEQUENCE [LARGE SCALE GENOMIC DNA]</scope>
    <source>
        <strain evidence="3">CGMCC 1.12803</strain>
    </source>
</reference>
<sequence>MKTSNKLLIAFAAALIIVPILSMVYASKAYYIDSQTWADLEKQNDSFDGKSENMEAIQLNQFNAISIADGKEYTFYIRLIKDNKFGIKIYKEHKDLVKCSVDKDGKLQITLTGKNVERRYINLLIYAPTTNALNVNNASTIELNAKGDSIVVNLKKFEDFRFGRDAKFQKASINAEDGYTIFEGNTAAKSIYLNLKNANFRSAGVSFEDLDIASAGKSDIDVFGGKANKEKYAIRNLALKTTDSANVTFRSIDIGKAKGSLSDQTIIQIPVANLKQILK</sequence>
<feature type="domain" description="Putative auto-transporter adhesin head GIN" evidence="1">
    <location>
        <begin position="75"/>
        <end position="223"/>
    </location>
</feature>
<dbReference type="Pfam" id="PF10988">
    <property type="entry name" value="DUF2807"/>
    <property type="match status" value="1"/>
</dbReference>
<accession>A0A286ACM9</accession>
<evidence type="ECO:0000259" key="1">
    <source>
        <dbReference type="Pfam" id="PF10988"/>
    </source>
</evidence>
<keyword evidence="3" id="KW-1185">Reference proteome</keyword>
<dbReference type="Gene3D" id="2.160.20.120">
    <property type="match status" value="1"/>
</dbReference>